<dbReference type="EMBL" id="JARJCM010000016">
    <property type="protein sequence ID" value="KAJ7041524.1"/>
    <property type="molecule type" value="Genomic_DNA"/>
</dbReference>
<protein>
    <recommendedName>
        <fullName evidence="4">Ricin B lectin domain-containing protein</fullName>
    </recommendedName>
</protein>
<dbReference type="Gene3D" id="2.80.10.50">
    <property type="match status" value="1"/>
</dbReference>
<keyword evidence="1" id="KW-0732">Signal</keyword>
<comment type="caution">
    <text evidence="2">The sequence shown here is derived from an EMBL/GenBank/DDBJ whole genome shotgun (WGS) entry which is preliminary data.</text>
</comment>
<sequence length="221" mass="24014">MGSHSLGLSPLRPIMLIQSLSIVLLFASTFATSPVSDSGVSTLTRDRLVQNTHECTGYCNGPTCGETCSCSRMNFCFKAPSGGDNLYRIYNQLAGEATADTNKNAVVLFNGTQDEPAAEWKLESISGDTYHIVCKLTGTSIAYDYEHPLAPLIISTNKTFPVYLLEWAINPVRGSKGLFTVRLVSYESGQTDLHWTAKGSAIQLQAKDGSNAQNWRISPLP</sequence>
<gene>
    <name evidence="2" type="ORF">C8F04DRAFT_1079113</name>
</gene>
<dbReference type="AlphaFoldDB" id="A0AAD6T818"/>
<dbReference type="SUPFAM" id="SSF50370">
    <property type="entry name" value="Ricin B-like lectins"/>
    <property type="match status" value="1"/>
</dbReference>
<evidence type="ECO:0000313" key="3">
    <source>
        <dbReference type="Proteomes" id="UP001218188"/>
    </source>
</evidence>
<feature type="signal peptide" evidence="1">
    <location>
        <begin position="1"/>
        <end position="31"/>
    </location>
</feature>
<dbReference type="Proteomes" id="UP001218188">
    <property type="component" value="Unassembled WGS sequence"/>
</dbReference>
<name>A0AAD6T818_9AGAR</name>
<proteinExistence type="predicted"/>
<evidence type="ECO:0000313" key="2">
    <source>
        <dbReference type="EMBL" id="KAJ7041524.1"/>
    </source>
</evidence>
<accession>A0AAD6T818</accession>
<dbReference type="InterPro" id="IPR035992">
    <property type="entry name" value="Ricin_B-like_lectins"/>
</dbReference>
<reference evidence="2" key="1">
    <citation type="submission" date="2023-03" db="EMBL/GenBank/DDBJ databases">
        <title>Massive genome expansion in bonnet fungi (Mycena s.s.) driven by repeated elements and novel gene families across ecological guilds.</title>
        <authorList>
            <consortium name="Lawrence Berkeley National Laboratory"/>
            <person name="Harder C.B."/>
            <person name="Miyauchi S."/>
            <person name="Viragh M."/>
            <person name="Kuo A."/>
            <person name="Thoen E."/>
            <person name="Andreopoulos B."/>
            <person name="Lu D."/>
            <person name="Skrede I."/>
            <person name="Drula E."/>
            <person name="Henrissat B."/>
            <person name="Morin E."/>
            <person name="Kohler A."/>
            <person name="Barry K."/>
            <person name="LaButti K."/>
            <person name="Morin E."/>
            <person name="Salamov A."/>
            <person name="Lipzen A."/>
            <person name="Mereny Z."/>
            <person name="Hegedus B."/>
            <person name="Baldrian P."/>
            <person name="Stursova M."/>
            <person name="Weitz H."/>
            <person name="Taylor A."/>
            <person name="Grigoriev I.V."/>
            <person name="Nagy L.G."/>
            <person name="Martin F."/>
            <person name="Kauserud H."/>
        </authorList>
    </citation>
    <scope>NUCLEOTIDE SEQUENCE</scope>
    <source>
        <strain evidence="2">CBHHK200</strain>
    </source>
</reference>
<keyword evidence="3" id="KW-1185">Reference proteome</keyword>
<evidence type="ECO:0000256" key="1">
    <source>
        <dbReference type="SAM" id="SignalP"/>
    </source>
</evidence>
<organism evidence="2 3">
    <name type="scientific">Mycena alexandri</name>
    <dbReference type="NCBI Taxonomy" id="1745969"/>
    <lineage>
        <taxon>Eukaryota</taxon>
        <taxon>Fungi</taxon>
        <taxon>Dikarya</taxon>
        <taxon>Basidiomycota</taxon>
        <taxon>Agaricomycotina</taxon>
        <taxon>Agaricomycetes</taxon>
        <taxon>Agaricomycetidae</taxon>
        <taxon>Agaricales</taxon>
        <taxon>Marasmiineae</taxon>
        <taxon>Mycenaceae</taxon>
        <taxon>Mycena</taxon>
    </lineage>
</organism>
<evidence type="ECO:0008006" key="4">
    <source>
        <dbReference type="Google" id="ProtNLM"/>
    </source>
</evidence>
<feature type="chain" id="PRO_5042165562" description="Ricin B lectin domain-containing protein" evidence="1">
    <location>
        <begin position="32"/>
        <end position="221"/>
    </location>
</feature>